<protein>
    <recommendedName>
        <fullName evidence="8">Citrate transporter-like domain-containing protein</fullName>
    </recommendedName>
</protein>
<feature type="transmembrane region" description="Helical" evidence="7">
    <location>
        <begin position="274"/>
        <end position="291"/>
    </location>
</feature>
<feature type="transmembrane region" description="Helical" evidence="7">
    <location>
        <begin position="367"/>
        <end position="384"/>
    </location>
</feature>
<name>S4MAT2_9ACTN</name>
<dbReference type="GO" id="GO:0015137">
    <property type="term" value="F:citrate transmembrane transporter activity"/>
    <property type="evidence" value="ECO:0007669"/>
    <property type="project" value="InterPro"/>
</dbReference>
<evidence type="ECO:0000256" key="6">
    <source>
        <dbReference type="SAM" id="MobiDB-lite"/>
    </source>
</evidence>
<dbReference type="NCBIfam" id="TIGR00784">
    <property type="entry name" value="citMHS"/>
    <property type="match status" value="1"/>
</dbReference>
<evidence type="ECO:0000256" key="2">
    <source>
        <dbReference type="ARBA" id="ARBA00022448"/>
    </source>
</evidence>
<evidence type="ECO:0000256" key="3">
    <source>
        <dbReference type="ARBA" id="ARBA00022692"/>
    </source>
</evidence>
<gene>
    <name evidence="9" type="ORF">STAFG_6402</name>
</gene>
<feature type="transmembrane region" description="Helical" evidence="7">
    <location>
        <begin position="391"/>
        <end position="411"/>
    </location>
</feature>
<dbReference type="EMBL" id="AOPY01001558">
    <property type="protein sequence ID" value="EPJ36523.1"/>
    <property type="molecule type" value="Genomic_DNA"/>
</dbReference>
<proteinExistence type="predicted"/>
<dbReference type="RefSeq" id="WP_020275259.1">
    <property type="nucleotide sequence ID" value="NZ_KE354324.1"/>
</dbReference>
<keyword evidence="3 7" id="KW-0812">Transmembrane</keyword>
<feature type="transmembrane region" description="Helical" evidence="7">
    <location>
        <begin position="58"/>
        <end position="79"/>
    </location>
</feature>
<feature type="transmembrane region" description="Helical" evidence="7">
    <location>
        <begin position="454"/>
        <end position="471"/>
    </location>
</feature>
<feature type="transmembrane region" description="Helical" evidence="7">
    <location>
        <begin position="173"/>
        <end position="195"/>
    </location>
</feature>
<evidence type="ECO:0000256" key="1">
    <source>
        <dbReference type="ARBA" id="ARBA00004141"/>
    </source>
</evidence>
<evidence type="ECO:0000313" key="10">
    <source>
        <dbReference type="Proteomes" id="UP000015001"/>
    </source>
</evidence>
<sequence length="472" mass="49952">MLTILGFAMIATFLVLIMMKKMSPIAALVLIPALFCVFVGKGAKLGDYVLDGVTDLAPTAAMLMFAIVYFGVMIDVGLFDPVVRGILKFCKADPMRIVVGTAVLAAIVSLDGDGSTTFMITVSAMYPLYKRLKMSLVVMTGVAAMANGVMNTLPWGGPTARAATALKLDASDIFVPMIPALLVGLLFVFVLSYVLGVRERRRLGVLTLDEVLVEEKVDEKETETVLVGAGGSGDGKVSMRKGVAGGAGSGTDADEQDDDFQGLDPHRATLRPKLYWFNALLTVGLLTAMIMELLPIPVLFLLGAALVLTVNFPHIPDQKARIAAHAENVLNVSGMVFAAAVFTGVLQGTGMVDHMAKWMVDVIPGSMGPHMALVTGILSLPLTYFMSNDGFYFGVLPVLAEAGAAHGVSPLEMARASLVGQPLHMSSPLVPAVYVLVGMAKVEFGDHTKFVVKWAALTCLVILGAGMLFGII</sequence>
<feature type="region of interest" description="Disordered" evidence="6">
    <location>
        <begin position="240"/>
        <end position="262"/>
    </location>
</feature>
<reference evidence="9 10" key="1">
    <citation type="submission" date="2013-02" db="EMBL/GenBank/DDBJ databases">
        <title>Draft Genome Sequence of Streptomyces afghaniensis, Which Produces Compounds of the Julimycin B-Complex.</title>
        <authorList>
            <person name="Gruening B.A."/>
            <person name="Praeg A."/>
            <person name="Erxleben A."/>
            <person name="Guenther S."/>
            <person name="Fiedler H.-P."/>
            <person name="Goodfellow M."/>
            <person name="Mueller M."/>
        </authorList>
    </citation>
    <scope>NUCLEOTIDE SEQUENCE [LARGE SCALE GENOMIC DNA]</scope>
    <source>
        <strain evidence="9 10">772</strain>
    </source>
</reference>
<dbReference type="GO" id="GO:0016020">
    <property type="term" value="C:membrane"/>
    <property type="evidence" value="ECO:0007669"/>
    <property type="project" value="UniProtKB-SubCell"/>
</dbReference>
<evidence type="ECO:0000256" key="5">
    <source>
        <dbReference type="ARBA" id="ARBA00023136"/>
    </source>
</evidence>
<dbReference type="PATRIC" id="fig|1283301.3.peg.6356"/>
<evidence type="ECO:0000256" key="7">
    <source>
        <dbReference type="SAM" id="Phobius"/>
    </source>
</evidence>
<feature type="transmembrane region" description="Helical" evidence="7">
    <location>
        <begin position="297"/>
        <end position="316"/>
    </location>
</feature>
<dbReference type="AlphaFoldDB" id="S4MAT2"/>
<organism evidence="9 10">
    <name type="scientific">Streptomyces afghaniensis 772</name>
    <dbReference type="NCBI Taxonomy" id="1283301"/>
    <lineage>
        <taxon>Bacteria</taxon>
        <taxon>Bacillati</taxon>
        <taxon>Actinomycetota</taxon>
        <taxon>Actinomycetes</taxon>
        <taxon>Kitasatosporales</taxon>
        <taxon>Streptomycetaceae</taxon>
        <taxon>Streptomyces</taxon>
    </lineage>
</organism>
<dbReference type="InterPro" id="IPR014738">
    <property type="entry name" value="Citrate_transporter"/>
</dbReference>
<keyword evidence="10" id="KW-1185">Reference proteome</keyword>
<comment type="caution">
    <text evidence="9">The sequence shown here is derived from an EMBL/GenBank/DDBJ whole genome shotgun (WGS) entry which is preliminary data.</text>
</comment>
<evidence type="ECO:0000256" key="4">
    <source>
        <dbReference type="ARBA" id="ARBA00022989"/>
    </source>
</evidence>
<dbReference type="Pfam" id="PF03600">
    <property type="entry name" value="CitMHS"/>
    <property type="match status" value="1"/>
</dbReference>
<feature type="transmembrane region" description="Helical" evidence="7">
    <location>
        <begin position="328"/>
        <end position="347"/>
    </location>
</feature>
<dbReference type="InterPro" id="IPR004680">
    <property type="entry name" value="Cit_transptr-like_dom"/>
</dbReference>
<feature type="transmembrane region" description="Helical" evidence="7">
    <location>
        <begin position="134"/>
        <end position="153"/>
    </location>
</feature>
<evidence type="ECO:0000313" key="9">
    <source>
        <dbReference type="EMBL" id="EPJ36523.1"/>
    </source>
</evidence>
<feature type="compositionally biased region" description="Acidic residues" evidence="6">
    <location>
        <begin position="252"/>
        <end position="261"/>
    </location>
</feature>
<comment type="subcellular location">
    <subcellularLocation>
        <location evidence="1">Membrane</location>
        <topology evidence="1">Multi-pass membrane protein</topology>
    </subcellularLocation>
</comment>
<feature type="domain" description="Citrate transporter-like" evidence="8">
    <location>
        <begin position="15"/>
        <end position="420"/>
    </location>
</feature>
<evidence type="ECO:0000259" key="8">
    <source>
        <dbReference type="Pfam" id="PF03600"/>
    </source>
</evidence>
<keyword evidence="5 7" id="KW-0472">Membrane</keyword>
<feature type="transmembrane region" description="Helical" evidence="7">
    <location>
        <begin position="423"/>
        <end position="442"/>
    </location>
</feature>
<dbReference type="HOGENOM" id="CLU_044454_0_1_11"/>
<accession>S4MAT2</accession>
<keyword evidence="4 7" id="KW-1133">Transmembrane helix</keyword>
<dbReference type="Proteomes" id="UP000015001">
    <property type="component" value="Unassembled WGS sequence"/>
</dbReference>
<dbReference type="OrthoDB" id="5329450at2"/>
<keyword evidence="2" id="KW-0813">Transport</keyword>